<sequence length="225" mass="24132">MGMAEHVEGEKEGLPWLIDGKATGWVRGEKGLIVVLGLHQQRGLTTRRAWVLRSRRRLRGEQAATSGLGRTGRGCGAVAAVWALQGHVAAASREQRRRCLRGLGMTRLGGQGHGLAAAAELLGMAWAHGDDGGENDRRGLGVRSGRGARCGHGTGGATAQVRPWFVEVSGDEVTVVRVLAGGKGIDDNVVMRIRRSRSMQEDAAAEEDRGELEHGHDWALDYDGY</sequence>
<name>A0AAW1YLN4_RUBAR</name>
<comment type="caution">
    <text evidence="1">The sequence shown here is derived from an EMBL/GenBank/DDBJ whole genome shotgun (WGS) entry which is preliminary data.</text>
</comment>
<keyword evidence="2" id="KW-1185">Reference proteome</keyword>
<proteinExistence type="predicted"/>
<evidence type="ECO:0000313" key="2">
    <source>
        <dbReference type="Proteomes" id="UP001457282"/>
    </source>
</evidence>
<dbReference type="AlphaFoldDB" id="A0AAW1YLN4"/>
<dbReference type="Proteomes" id="UP001457282">
    <property type="component" value="Unassembled WGS sequence"/>
</dbReference>
<dbReference type="EMBL" id="JBEDUW010000001">
    <property type="protein sequence ID" value="KAK9949509.1"/>
    <property type="molecule type" value="Genomic_DNA"/>
</dbReference>
<evidence type="ECO:0000313" key="1">
    <source>
        <dbReference type="EMBL" id="KAK9949509.1"/>
    </source>
</evidence>
<organism evidence="1 2">
    <name type="scientific">Rubus argutus</name>
    <name type="common">Southern blackberry</name>
    <dbReference type="NCBI Taxonomy" id="59490"/>
    <lineage>
        <taxon>Eukaryota</taxon>
        <taxon>Viridiplantae</taxon>
        <taxon>Streptophyta</taxon>
        <taxon>Embryophyta</taxon>
        <taxon>Tracheophyta</taxon>
        <taxon>Spermatophyta</taxon>
        <taxon>Magnoliopsida</taxon>
        <taxon>eudicotyledons</taxon>
        <taxon>Gunneridae</taxon>
        <taxon>Pentapetalae</taxon>
        <taxon>rosids</taxon>
        <taxon>fabids</taxon>
        <taxon>Rosales</taxon>
        <taxon>Rosaceae</taxon>
        <taxon>Rosoideae</taxon>
        <taxon>Rosoideae incertae sedis</taxon>
        <taxon>Rubus</taxon>
    </lineage>
</organism>
<protein>
    <submittedName>
        <fullName evidence="1">Uncharacterized protein</fullName>
    </submittedName>
</protein>
<gene>
    <name evidence="1" type="ORF">M0R45_005027</name>
</gene>
<reference evidence="1 2" key="1">
    <citation type="journal article" date="2023" name="G3 (Bethesda)">
        <title>A chromosome-length genome assembly and annotation of blackberry (Rubus argutus, cv. 'Hillquist').</title>
        <authorList>
            <person name="Bruna T."/>
            <person name="Aryal R."/>
            <person name="Dudchenko O."/>
            <person name="Sargent D.J."/>
            <person name="Mead D."/>
            <person name="Buti M."/>
            <person name="Cavallini A."/>
            <person name="Hytonen T."/>
            <person name="Andres J."/>
            <person name="Pham M."/>
            <person name="Weisz D."/>
            <person name="Mascagni F."/>
            <person name="Usai G."/>
            <person name="Natali L."/>
            <person name="Bassil N."/>
            <person name="Fernandez G.E."/>
            <person name="Lomsadze A."/>
            <person name="Armour M."/>
            <person name="Olukolu B."/>
            <person name="Poorten T."/>
            <person name="Britton C."/>
            <person name="Davik J."/>
            <person name="Ashrafi H."/>
            <person name="Aiden E.L."/>
            <person name="Borodovsky M."/>
            <person name="Worthington M."/>
        </authorList>
    </citation>
    <scope>NUCLEOTIDE SEQUENCE [LARGE SCALE GENOMIC DNA]</scope>
    <source>
        <strain evidence="1">PI 553951</strain>
    </source>
</reference>
<accession>A0AAW1YLN4</accession>